<dbReference type="EMBL" id="GBRH01254310">
    <property type="protein sequence ID" value="JAD43585.1"/>
    <property type="molecule type" value="Transcribed_RNA"/>
</dbReference>
<accession>A0A0A9A3K3</accession>
<protein>
    <submittedName>
        <fullName evidence="1">Uncharacterized protein</fullName>
    </submittedName>
</protein>
<reference evidence="1" key="1">
    <citation type="submission" date="2014-09" db="EMBL/GenBank/DDBJ databases">
        <authorList>
            <person name="Magalhaes I.L.F."/>
            <person name="Oliveira U."/>
            <person name="Santos F.R."/>
            <person name="Vidigal T.H.D.A."/>
            <person name="Brescovit A.D."/>
            <person name="Santos A.J."/>
        </authorList>
    </citation>
    <scope>NUCLEOTIDE SEQUENCE</scope>
    <source>
        <tissue evidence="1">Shoot tissue taken approximately 20 cm above the soil surface</tissue>
    </source>
</reference>
<organism evidence="1">
    <name type="scientific">Arundo donax</name>
    <name type="common">Giant reed</name>
    <name type="synonym">Donax arundinaceus</name>
    <dbReference type="NCBI Taxonomy" id="35708"/>
    <lineage>
        <taxon>Eukaryota</taxon>
        <taxon>Viridiplantae</taxon>
        <taxon>Streptophyta</taxon>
        <taxon>Embryophyta</taxon>
        <taxon>Tracheophyta</taxon>
        <taxon>Spermatophyta</taxon>
        <taxon>Magnoliopsida</taxon>
        <taxon>Liliopsida</taxon>
        <taxon>Poales</taxon>
        <taxon>Poaceae</taxon>
        <taxon>PACMAD clade</taxon>
        <taxon>Arundinoideae</taxon>
        <taxon>Arundineae</taxon>
        <taxon>Arundo</taxon>
    </lineage>
</organism>
<reference evidence="1" key="2">
    <citation type="journal article" date="2015" name="Data Brief">
        <title>Shoot transcriptome of the giant reed, Arundo donax.</title>
        <authorList>
            <person name="Barrero R.A."/>
            <person name="Guerrero F.D."/>
            <person name="Moolhuijzen P."/>
            <person name="Goolsby J.A."/>
            <person name="Tidwell J."/>
            <person name="Bellgard S.E."/>
            <person name="Bellgard M.I."/>
        </authorList>
    </citation>
    <scope>NUCLEOTIDE SEQUENCE</scope>
    <source>
        <tissue evidence="1">Shoot tissue taken approximately 20 cm above the soil surface</tissue>
    </source>
</reference>
<proteinExistence type="predicted"/>
<name>A0A0A9A3K3_ARUDO</name>
<evidence type="ECO:0000313" key="1">
    <source>
        <dbReference type="EMBL" id="JAD43585.1"/>
    </source>
</evidence>
<sequence length="13" mass="1461">MSTTFKVSNSLFV</sequence>